<keyword evidence="7 10" id="KW-0626">Porin</keyword>
<sequence>MSYRPGMRVATVTLGLLLGASGLALAAEPWVAPEVAKPCPHYGPGWIAVQGSSTCVRIGGRVVADFTAGGKAGPEVRREMPRGFGTGARVTLESRTETELGPLHLIYRMDAGKSRIPGR</sequence>
<dbReference type="GO" id="GO:0046930">
    <property type="term" value="C:pore complex"/>
    <property type="evidence" value="ECO:0007669"/>
    <property type="project" value="UniProtKB-KW"/>
</dbReference>
<dbReference type="RefSeq" id="WP_171218131.1">
    <property type="nucleotide sequence ID" value="NZ_JABEPP010000002.1"/>
</dbReference>
<evidence type="ECO:0000256" key="6">
    <source>
        <dbReference type="ARBA" id="ARBA00023065"/>
    </source>
</evidence>
<dbReference type="EMBL" id="JABEPP010000002">
    <property type="protein sequence ID" value="NNM72680.1"/>
    <property type="molecule type" value="Genomic_DNA"/>
</dbReference>
<dbReference type="Pfam" id="PF02530">
    <property type="entry name" value="Porin_2"/>
    <property type="match status" value="1"/>
</dbReference>
<evidence type="ECO:0000256" key="5">
    <source>
        <dbReference type="ARBA" id="ARBA00022729"/>
    </source>
</evidence>
<evidence type="ECO:0000256" key="3">
    <source>
        <dbReference type="ARBA" id="ARBA00022452"/>
    </source>
</evidence>
<feature type="chain" id="PRO_5033099881" description="Porin" evidence="10">
    <location>
        <begin position="27"/>
        <end position="119"/>
    </location>
</feature>
<keyword evidence="2 10" id="KW-0813">Transport</keyword>
<keyword evidence="5 10" id="KW-0732">Signal</keyword>
<keyword evidence="8 10" id="KW-0472">Membrane</keyword>
<evidence type="ECO:0000313" key="12">
    <source>
        <dbReference type="Proteomes" id="UP000564885"/>
    </source>
</evidence>
<dbReference type="Proteomes" id="UP000564885">
    <property type="component" value="Unassembled WGS sequence"/>
</dbReference>
<evidence type="ECO:0000256" key="9">
    <source>
        <dbReference type="ARBA" id="ARBA00023237"/>
    </source>
</evidence>
<evidence type="ECO:0000256" key="1">
    <source>
        <dbReference type="ARBA" id="ARBA00009521"/>
    </source>
</evidence>
<keyword evidence="6 10" id="KW-0406">Ion transport</keyword>
<evidence type="ECO:0000256" key="2">
    <source>
        <dbReference type="ARBA" id="ARBA00022448"/>
    </source>
</evidence>
<keyword evidence="12" id="KW-1185">Reference proteome</keyword>
<dbReference type="AlphaFoldDB" id="A0A849I9C4"/>
<name>A0A849I9C4_9HYPH</name>
<dbReference type="GO" id="GO:0009279">
    <property type="term" value="C:cell outer membrane"/>
    <property type="evidence" value="ECO:0007669"/>
    <property type="project" value="UniProtKB-SubCell"/>
</dbReference>
<dbReference type="InterPro" id="IPR003684">
    <property type="entry name" value="Porin_alphabac"/>
</dbReference>
<feature type="signal peptide" evidence="10">
    <location>
        <begin position="1"/>
        <end position="26"/>
    </location>
</feature>
<evidence type="ECO:0000313" key="11">
    <source>
        <dbReference type="EMBL" id="NNM72680.1"/>
    </source>
</evidence>
<evidence type="ECO:0000256" key="4">
    <source>
        <dbReference type="ARBA" id="ARBA00022692"/>
    </source>
</evidence>
<gene>
    <name evidence="11" type="ORF">HJG44_09830</name>
</gene>
<organism evidence="11 12">
    <name type="scientific">Enterovirga aerilata</name>
    <dbReference type="NCBI Taxonomy" id="2730920"/>
    <lineage>
        <taxon>Bacteria</taxon>
        <taxon>Pseudomonadati</taxon>
        <taxon>Pseudomonadota</taxon>
        <taxon>Alphaproteobacteria</taxon>
        <taxon>Hyphomicrobiales</taxon>
        <taxon>Methylobacteriaceae</taxon>
        <taxon>Enterovirga</taxon>
    </lineage>
</organism>
<keyword evidence="3 10" id="KW-1134">Transmembrane beta strand</keyword>
<protein>
    <recommendedName>
        <fullName evidence="10">Porin</fullName>
    </recommendedName>
</protein>
<evidence type="ECO:0000256" key="8">
    <source>
        <dbReference type="ARBA" id="ARBA00023136"/>
    </source>
</evidence>
<comment type="caution">
    <text evidence="11">The sequence shown here is derived from an EMBL/GenBank/DDBJ whole genome shotgun (WGS) entry which is preliminary data.</text>
</comment>
<comment type="domain">
    <text evidence="10">Consists of 16-stranded beta-barrel sheets, with large surface-exposed loops, that form a transmembrane pore at the center of each barrel. The pore is partially ocluded by a peptide loop that folds into the pore lumen.</text>
</comment>
<comment type="subcellular location">
    <subcellularLocation>
        <location evidence="10">Cell outer membrane</location>
        <topology evidence="10">Multi-pass membrane protein</topology>
    </subcellularLocation>
</comment>
<reference evidence="11 12" key="1">
    <citation type="submission" date="2020-04" db="EMBL/GenBank/DDBJ databases">
        <title>Enterovirga sp. isolate from soil.</title>
        <authorList>
            <person name="Chea S."/>
            <person name="Kim D.-U."/>
        </authorList>
    </citation>
    <scope>NUCLEOTIDE SEQUENCE [LARGE SCALE GENOMIC DNA]</scope>
    <source>
        <strain evidence="11 12">DB1703</strain>
    </source>
</reference>
<dbReference type="GO" id="GO:0015288">
    <property type="term" value="F:porin activity"/>
    <property type="evidence" value="ECO:0007669"/>
    <property type="project" value="UniProtKB-KW"/>
</dbReference>
<accession>A0A849I9C4</accession>
<evidence type="ECO:0000256" key="7">
    <source>
        <dbReference type="ARBA" id="ARBA00023114"/>
    </source>
</evidence>
<proteinExistence type="inferred from homology"/>
<comment type="similarity">
    <text evidence="1 10">Belongs to the alphaproteobacteria porin family.</text>
</comment>
<keyword evidence="4 10" id="KW-0812">Transmembrane</keyword>
<dbReference type="GO" id="GO:0006811">
    <property type="term" value="P:monoatomic ion transport"/>
    <property type="evidence" value="ECO:0007669"/>
    <property type="project" value="UniProtKB-KW"/>
</dbReference>
<comment type="function">
    <text evidence="10">Forms passive diffusion pores that allow small molecular weight hydrophilic materials across the outer membrane.</text>
</comment>
<evidence type="ECO:0000256" key="10">
    <source>
        <dbReference type="RuleBase" id="RU364005"/>
    </source>
</evidence>
<keyword evidence="9 10" id="KW-0998">Cell outer membrane</keyword>